<evidence type="ECO:0000313" key="3">
    <source>
        <dbReference type="EMBL" id="GIZ53848.1"/>
    </source>
</evidence>
<dbReference type="Proteomes" id="UP000887222">
    <property type="component" value="Unassembled WGS sequence"/>
</dbReference>
<dbReference type="RefSeq" id="WP_220810262.1">
    <property type="nucleotide sequence ID" value="NZ_BPMK01000021.1"/>
</dbReference>
<dbReference type="Pfam" id="PF00023">
    <property type="entry name" value="Ank"/>
    <property type="match status" value="3"/>
</dbReference>
<dbReference type="PANTHER" id="PTHR24178">
    <property type="entry name" value="MOLTING PROTEIN MLT-4"/>
    <property type="match status" value="1"/>
</dbReference>
<dbReference type="Gene3D" id="1.25.40.20">
    <property type="entry name" value="Ankyrin repeat-containing domain"/>
    <property type="match status" value="4"/>
</dbReference>
<accession>A0ABQ4Q9L2</accession>
<evidence type="ECO:0000313" key="4">
    <source>
        <dbReference type="Proteomes" id="UP000887222"/>
    </source>
</evidence>
<dbReference type="SMART" id="SM00248">
    <property type="entry name" value="ANK"/>
    <property type="match status" value="17"/>
</dbReference>
<keyword evidence="2" id="KW-0040">ANK repeat</keyword>
<comment type="caution">
    <text evidence="3">The sequence shown here is derived from an EMBL/GenBank/DDBJ whole genome shotgun (WGS) entry which is preliminary data.</text>
</comment>
<evidence type="ECO:0008006" key="5">
    <source>
        <dbReference type="Google" id="ProtNLM"/>
    </source>
</evidence>
<dbReference type="InterPro" id="IPR002110">
    <property type="entry name" value="Ankyrin_rpt"/>
</dbReference>
<reference evidence="3 4" key="1">
    <citation type="journal article" date="2022" name="Int. J. Syst. Evol. Microbiol.">
        <title>Noviherbaspirillum aridicola sp. nov., isolated from an arid soil in Pakistan.</title>
        <authorList>
            <person name="Khan I.U."/>
            <person name="Saqib M."/>
            <person name="Amin A."/>
            <person name="Hussain F."/>
            <person name="Li L."/>
            <person name="Liu Y.H."/>
            <person name="Fang B.Z."/>
            <person name="Ahmed I."/>
            <person name="Li W.J."/>
        </authorList>
    </citation>
    <scope>NUCLEOTIDE SEQUENCE [LARGE SCALE GENOMIC DNA]</scope>
    <source>
        <strain evidence="3 4">NCCP-691</strain>
    </source>
</reference>
<evidence type="ECO:0000256" key="2">
    <source>
        <dbReference type="ARBA" id="ARBA00023043"/>
    </source>
</evidence>
<name>A0ABQ4Q9L2_9BURK</name>
<dbReference type="InterPro" id="IPR036770">
    <property type="entry name" value="Ankyrin_rpt-contain_sf"/>
</dbReference>
<dbReference type="PANTHER" id="PTHR24178:SF9">
    <property type="entry name" value="ANK_REP_REGION DOMAIN-CONTAINING PROTEIN"/>
    <property type="match status" value="1"/>
</dbReference>
<keyword evidence="4" id="KW-1185">Reference proteome</keyword>
<dbReference type="EMBL" id="BPMK01000021">
    <property type="protein sequence ID" value="GIZ53848.1"/>
    <property type="molecule type" value="Genomic_DNA"/>
</dbReference>
<dbReference type="SUPFAM" id="SSF48403">
    <property type="entry name" value="Ankyrin repeat"/>
    <property type="match status" value="2"/>
</dbReference>
<gene>
    <name evidence="3" type="ORF">NCCP691_38620</name>
</gene>
<evidence type="ECO:0000256" key="1">
    <source>
        <dbReference type="ARBA" id="ARBA00022737"/>
    </source>
</evidence>
<dbReference type="PRINTS" id="PR01415">
    <property type="entry name" value="ANKYRIN"/>
</dbReference>
<organism evidence="3 4">
    <name type="scientific">Noviherbaspirillum aridicola</name>
    <dbReference type="NCBI Taxonomy" id="2849687"/>
    <lineage>
        <taxon>Bacteria</taxon>
        <taxon>Pseudomonadati</taxon>
        <taxon>Pseudomonadota</taxon>
        <taxon>Betaproteobacteria</taxon>
        <taxon>Burkholderiales</taxon>
        <taxon>Oxalobacteraceae</taxon>
        <taxon>Noviherbaspirillum</taxon>
    </lineage>
</organism>
<dbReference type="Pfam" id="PF12796">
    <property type="entry name" value="Ank_2"/>
    <property type="match status" value="5"/>
</dbReference>
<sequence length="1207" mass="128955">MRMQFNPGFFTPVQVPPAPPQASASSSAPASPLLYSPARYQSLNAFLQHEDYARLEHEYREIIDRIPDFAAANADKVAPPLSRASLNRIRADCEAFKHQLFHQQGALYDAHREIMYGIAKETLTAFTELLADQSLALHKRLDAVVNLTPQLRVCSGGTMTELTNELQKLRAARSGIKGAAMQLKKRMAQAAIAEHIRARHPDFNPGNEVHLVNFYLDQVAGELGLSLEQDSFLQSVAADVTPGLIAECKKRVFAVLKPGRLIASMADDYFGRVRAAAGAPVSVDAPLGNAELQKISDVKQQELDPEYGEVSMHSFIRLGEDDSVSHLAGTPGGIAEEMARSMHGQGLINVDNAIALSEASDAGGAIMLLGHLFWTRDKEGRCDPLPARRWFELSPLALRNHPDIDGDDLAVVLTNMAQHILDQTDAENLQPGDMPAGWLDDFLKVVMAVPSLVTACAGHLLFLGASFGETQVVKRIQGFVHDRPRYRGIDSPDAQRRTPLMLAAMRGHAETVDLLLQKGANLKAVTRGRDTALHLAASHGHVEVIGRLIAAGAEIDASNGSRRTPAMLAAEGGHAAVLDVLLEQGANLKAVTRGGNTALHLAARHGHVGVIRRLIAAGAGLDALNHSNQTAAILAAGGGHTEALRLLIDGGANLGDTPLPAARSGRLETLELLLDLGFDKHKNMLLPQQSGRQRTVLMEAARLGHLEMLGMLLERGADPNVTTPRHESTTALHLAADAGQTKVVECLLDHGASLNLGDGWKYTPVMLATKGGHLETLKSLIDRGADLNVSADRGTTALMVAADWGRIEALQLIIDKGGNIDDTNDDNRTALLQAAARGRTEVVRVLAEKGANVNAADNNGETPLLLAIQRRDTAAVEVLLEKGADVNARNRAGSTPLLLAVNQGTGDMVRLLAEKGANVNAADHEGEPLLLLAIRKGDPAIVEALIDKGADVNVRNADGSTPILMAVDQGMADVVRALARRGADLDATDSEGVAPLLLAMQKEDRSLAEALIDNYADVNVRNNAGATPLMLAAEANDVELVEQLVARGADVKLEAPGGRTPAVIAAEADKPGILAVLFGAGALDDAWLALSRPAMFTGIRSLLANLDPDMRLPILLALCKGLRAAIADKRVEGLNGFVQTVNAAVSPPDEAVAPLDRRQCNRLLSAIRGAQKYPHGLCNTKEYTQLKQSNPDLYQNFKALKQLLKSQ</sequence>
<protein>
    <recommendedName>
        <fullName evidence="5">Ankyrin repeat protein</fullName>
    </recommendedName>
</protein>
<keyword evidence="1" id="KW-0677">Repeat</keyword>
<proteinExistence type="predicted"/>